<accession>A0ABX5HZD3</accession>
<reference evidence="2 3" key="1">
    <citation type="journal article" date="2016" name="Front. Microbiol.">
        <title>Comprehensive Phylogenetic Analysis of Bovine Non-aureus Staphylococci Species Based on Whole-Genome Sequencing.</title>
        <authorList>
            <person name="Naushad S."/>
            <person name="Barkema H.W."/>
            <person name="Luby C."/>
            <person name="Condas L.A."/>
            <person name="Nobrega D.B."/>
            <person name="Carson D.A."/>
            <person name="De Buck J."/>
        </authorList>
    </citation>
    <scope>NUCLEOTIDE SEQUENCE [LARGE SCALE GENOMIC DNA]</scope>
    <source>
        <strain evidence="2 3">SNUC 1409</strain>
    </source>
</reference>
<dbReference type="RefSeq" id="WP_031867977.1">
    <property type="nucleotide sequence ID" value="NZ_PYZI01000026.1"/>
</dbReference>
<proteinExistence type="predicted"/>
<keyword evidence="1" id="KW-0175">Coiled coil</keyword>
<gene>
    <name evidence="2" type="ORF">BUY47_11800</name>
</gene>
<sequence>MSIESNVNKIKERSESQIWSDKIDEFNEGLEKVKEEYDDRFTETARNEAIKEYKETKNKEIEEELKAYDERSNELVSITLEQIDNELVEDEMNLHPQTDLDFKKHDYYVSQVMNELATSFNGQDMSTEVLERLIKQGYNNNLYALAILSNKKEVLDRIRSNEVVRQDIKNHIETTVKYMFDDLKNNIMPERYKRNKEWKEELKKYSHSTKFTMYNIIMNNPNKEGAKNGKTWAHASL</sequence>
<organism evidence="2 3">
    <name type="scientific">Staphylococcus devriesei</name>
    <dbReference type="NCBI Taxonomy" id="586733"/>
    <lineage>
        <taxon>Bacteria</taxon>
        <taxon>Bacillati</taxon>
        <taxon>Bacillota</taxon>
        <taxon>Bacilli</taxon>
        <taxon>Bacillales</taxon>
        <taxon>Staphylococcaceae</taxon>
        <taxon>Staphylococcus</taxon>
    </lineage>
</organism>
<dbReference type="EMBL" id="PYZI01000026">
    <property type="protein sequence ID" value="PTF10969.1"/>
    <property type="molecule type" value="Genomic_DNA"/>
</dbReference>
<protein>
    <recommendedName>
        <fullName evidence="4">Phage protein</fullName>
    </recommendedName>
</protein>
<evidence type="ECO:0000256" key="1">
    <source>
        <dbReference type="SAM" id="Coils"/>
    </source>
</evidence>
<name>A0ABX5HZD3_9STAP</name>
<comment type="caution">
    <text evidence="2">The sequence shown here is derived from an EMBL/GenBank/DDBJ whole genome shotgun (WGS) entry which is preliminary data.</text>
</comment>
<evidence type="ECO:0000313" key="2">
    <source>
        <dbReference type="EMBL" id="PTF10969.1"/>
    </source>
</evidence>
<dbReference type="Proteomes" id="UP000242088">
    <property type="component" value="Unassembled WGS sequence"/>
</dbReference>
<evidence type="ECO:0008006" key="4">
    <source>
        <dbReference type="Google" id="ProtNLM"/>
    </source>
</evidence>
<evidence type="ECO:0000313" key="3">
    <source>
        <dbReference type="Proteomes" id="UP000242088"/>
    </source>
</evidence>
<keyword evidence="3" id="KW-1185">Reference proteome</keyword>
<feature type="coiled-coil region" evidence="1">
    <location>
        <begin position="51"/>
        <end position="78"/>
    </location>
</feature>